<reference evidence="1" key="1">
    <citation type="submission" date="2015-12" db="EMBL/GenBank/DDBJ databases">
        <title>Update maize B73 reference genome by single molecule sequencing technologies.</title>
        <authorList>
            <consortium name="Maize Genome Sequencing Project"/>
            <person name="Ware D."/>
        </authorList>
    </citation>
    <scope>NUCLEOTIDE SEQUENCE [LARGE SCALE GENOMIC DNA]</scope>
    <source>
        <tissue evidence="1">Seedling</tissue>
    </source>
</reference>
<proteinExistence type="predicted"/>
<evidence type="ECO:0000313" key="1">
    <source>
        <dbReference type="EMBL" id="ONM54394.1"/>
    </source>
</evidence>
<gene>
    <name evidence="1" type="ORF">ZEAMMB73_Zm00001d020171</name>
</gene>
<accession>A0A1D6I2K0</accession>
<name>A0A1D6I2K0_MAIZE</name>
<dbReference type="EMBL" id="CM007650">
    <property type="protein sequence ID" value="ONM54394.1"/>
    <property type="molecule type" value="Genomic_DNA"/>
</dbReference>
<organism evidence="1">
    <name type="scientific">Zea mays</name>
    <name type="common">Maize</name>
    <dbReference type="NCBI Taxonomy" id="4577"/>
    <lineage>
        <taxon>Eukaryota</taxon>
        <taxon>Viridiplantae</taxon>
        <taxon>Streptophyta</taxon>
        <taxon>Embryophyta</taxon>
        <taxon>Tracheophyta</taxon>
        <taxon>Spermatophyta</taxon>
        <taxon>Magnoliopsida</taxon>
        <taxon>Liliopsida</taxon>
        <taxon>Poales</taxon>
        <taxon>Poaceae</taxon>
        <taxon>PACMAD clade</taxon>
        <taxon>Panicoideae</taxon>
        <taxon>Andropogonodae</taxon>
        <taxon>Andropogoneae</taxon>
        <taxon>Tripsacinae</taxon>
        <taxon>Zea</taxon>
    </lineage>
</organism>
<sequence>MSTLVYLVTAKREKNVQYLDISFNNFTMGSSGPSQCLQGSVNLVESYSAEVNRLNSIHPCLKRNFPCVASNGQCKLISSIHS</sequence>
<dbReference type="AlphaFoldDB" id="A0A1D6I2K0"/>
<protein>
    <submittedName>
        <fullName evidence="1">Leucine-rich repeat (LRR) family protein</fullName>
    </submittedName>
</protein>